<proteinExistence type="predicted"/>
<dbReference type="AlphaFoldDB" id="A0A086KHC5"/>
<gene>
    <name evidence="1" type="ORF">TGP89_419360</name>
</gene>
<dbReference type="VEuPathDB" id="ToxoDB:TGP89_419360"/>
<name>A0A086KHC5_TOXGO</name>
<dbReference type="Gene3D" id="1.25.10.10">
    <property type="entry name" value="Leucine-rich Repeat Variant"/>
    <property type="match status" value="1"/>
</dbReference>
<accession>A0A086KHC5</accession>
<reference evidence="1 2" key="1">
    <citation type="submission" date="2014-03" db="EMBL/GenBank/DDBJ databases">
        <authorList>
            <person name="Sibley D."/>
            <person name="Venepally P."/>
            <person name="Karamycheva S."/>
            <person name="Hadjithomas M."/>
            <person name="Khan A."/>
            <person name="Brunk B."/>
            <person name="Roos D."/>
            <person name="Caler E."/>
            <person name="Lorenzi H."/>
        </authorList>
    </citation>
    <scope>NUCLEOTIDE SEQUENCE [LARGE SCALE GENOMIC DNA]</scope>
    <source>
        <strain evidence="2">p89</strain>
    </source>
</reference>
<dbReference type="SUPFAM" id="SSF48371">
    <property type="entry name" value="ARM repeat"/>
    <property type="match status" value="1"/>
</dbReference>
<evidence type="ECO:0000313" key="2">
    <source>
        <dbReference type="Proteomes" id="UP000028828"/>
    </source>
</evidence>
<keyword evidence="1" id="KW-0418">Kinase</keyword>
<dbReference type="InterPro" id="IPR016024">
    <property type="entry name" value="ARM-type_fold"/>
</dbReference>
<keyword evidence="1" id="KW-0808">Transferase</keyword>
<evidence type="ECO:0000313" key="1">
    <source>
        <dbReference type="EMBL" id="KFG43793.1"/>
    </source>
</evidence>
<dbReference type="GO" id="GO:0016301">
    <property type="term" value="F:kinase activity"/>
    <property type="evidence" value="ECO:0007669"/>
    <property type="project" value="UniProtKB-KW"/>
</dbReference>
<comment type="caution">
    <text evidence="1">The sequence shown here is derived from an EMBL/GenBank/DDBJ whole genome shotgun (WGS) entry which is preliminary data.</text>
</comment>
<dbReference type="InterPro" id="IPR011989">
    <property type="entry name" value="ARM-like"/>
</dbReference>
<dbReference type="Proteomes" id="UP000028828">
    <property type="component" value="Unassembled WGS sequence"/>
</dbReference>
<organism evidence="1 2">
    <name type="scientific">Toxoplasma gondii p89</name>
    <dbReference type="NCBI Taxonomy" id="943119"/>
    <lineage>
        <taxon>Eukaryota</taxon>
        <taxon>Sar</taxon>
        <taxon>Alveolata</taxon>
        <taxon>Apicomplexa</taxon>
        <taxon>Conoidasida</taxon>
        <taxon>Coccidia</taxon>
        <taxon>Eucoccidiorida</taxon>
        <taxon>Eimeriorina</taxon>
        <taxon>Sarcocystidae</taxon>
        <taxon>Toxoplasma</taxon>
    </lineage>
</organism>
<feature type="non-terminal residue" evidence="1">
    <location>
        <position position="1"/>
    </location>
</feature>
<dbReference type="EMBL" id="AEYI02000902">
    <property type="protein sequence ID" value="KFG43793.1"/>
    <property type="molecule type" value="Genomic_DNA"/>
</dbReference>
<sequence>LQTCLDQLLRLTGDEEGLIRTNACICAAKIACLPQTVPLFKKHPDRLLQLLQQIFLSSLKDSFSPCRQAALQARTFIFLSQKSSFPEEKPTKQRQGEHACF</sequence>
<protein>
    <submittedName>
        <fullName evidence="1">Putative SCY kinase (Incomplete catalytic triad)</fullName>
    </submittedName>
</protein>